<dbReference type="InterPro" id="IPR006143">
    <property type="entry name" value="RND_pump_MFP"/>
</dbReference>
<feature type="domain" description="CusB-like beta-barrel" evidence="6">
    <location>
        <begin position="241"/>
        <end position="299"/>
    </location>
</feature>
<keyword evidence="4" id="KW-0472">Membrane</keyword>
<dbReference type="NCBIfam" id="TIGR01730">
    <property type="entry name" value="RND_mfp"/>
    <property type="match status" value="1"/>
</dbReference>
<dbReference type="EMBL" id="SDCU01000055">
    <property type="protein sequence ID" value="TCX97010.1"/>
    <property type="molecule type" value="Genomic_DNA"/>
</dbReference>
<organism evidence="10">
    <name type="scientific">Klebsiella pneumoniae</name>
    <dbReference type="NCBI Taxonomy" id="573"/>
    <lineage>
        <taxon>Bacteria</taxon>
        <taxon>Pseudomonadati</taxon>
        <taxon>Pseudomonadota</taxon>
        <taxon>Gammaproteobacteria</taxon>
        <taxon>Enterobacterales</taxon>
        <taxon>Enterobacteriaceae</taxon>
        <taxon>Klebsiella/Raoultella group</taxon>
        <taxon>Klebsiella</taxon>
        <taxon>Klebsiella pneumoniae complex</taxon>
    </lineage>
</organism>
<evidence type="ECO:0000313" key="10">
    <source>
        <dbReference type="EMBL" id="TCX97010.1"/>
    </source>
</evidence>
<comment type="caution">
    <text evidence="10">The sequence shown here is derived from an EMBL/GenBank/DDBJ whole genome shotgun (WGS) entry which is preliminary data.</text>
</comment>
<keyword evidence="4" id="KW-0812">Transmembrane</keyword>
<dbReference type="Pfam" id="PF25967">
    <property type="entry name" value="RND-MFP_C"/>
    <property type="match status" value="1"/>
</dbReference>
<evidence type="ECO:0000259" key="7">
    <source>
        <dbReference type="Pfam" id="PF25967"/>
    </source>
</evidence>
<comment type="subcellular location">
    <subcellularLocation>
        <location evidence="1">Cell envelope</location>
    </subcellularLocation>
</comment>
<gene>
    <name evidence="9" type="primary">mdtE_1</name>
    <name evidence="10" type="ORF">ETF11_26295</name>
    <name evidence="8" type="ORF">GJJ18_06305</name>
    <name evidence="9" type="ORF">SAMEA2273558_01032</name>
</gene>
<dbReference type="Gene3D" id="2.40.30.170">
    <property type="match status" value="1"/>
</dbReference>
<evidence type="ECO:0000259" key="5">
    <source>
        <dbReference type="Pfam" id="PF25917"/>
    </source>
</evidence>
<feature type="domain" description="Multidrug resistance protein MdtA-like barrel-sandwich hybrid" evidence="5">
    <location>
        <begin position="87"/>
        <end position="220"/>
    </location>
</feature>
<keyword evidence="3" id="KW-0813">Transport</keyword>
<dbReference type="Proteomes" id="UP000077826">
    <property type="component" value="Unassembled WGS sequence"/>
</dbReference>
<dbReference type="SUPFAM" id="SSF111369">
    <property type="entry name" value="HlyD-like secretion proteins"/>
    <property type="match status" value="1"/>
</dbReference>
<evidence type="ECO:0000256" key="3">
    <source>
        <dbReference type="ARBA" id="ARBA00022448"/>
    </source>
</evidence>
<name>A0A483ND65_KLEPN</name>
<sequence>MPDEHHVLLKEDVRNLPDTRYLLSLMPLLGCLVLMTIMLAGCDGKKQPTSLPLRPVRFVTVGPRESPGVQTLTGEIRAHDETSLSFRLDGRILTRSADLGSRFRQGDALAVLDSPTAQNQLTSAQADVSSSRAAEKVAALNLHRMRLLMPSGAIARAQLDTAAADWQAALSRLQSSEAALKNAQENVRWTTLTAPVNGLVTGVSASAGQVVSAGQTVFTVASSDARDVVFDVASPGIVSRQPGATFHVALLQDASVIAQAHLRDISPQADPQTRSWRVRITLDNPPPDMVMGASVSVTLPIADSAGEKVITLPASSLTRLSDAPAVFILDPANNKVYRRAVHIAGYSADAVFIRAGVSPGDRVVTAGVRSLRDGEHVAGIQEDQDEAGL</sequence>
<dbReference type="Pfam" id="PF25917">
    <property type="entry name" value="BSH_RND"/>
    <property type="match status" value="1"/>
</dbReference>
<comment type="similarity">
    <text evidence="2">Belongs to the membrane fusion protein (MFP) (TC 8.A.1) family.</text>
</comment>
<dbReference type="GO" id="GO:0015562">
    <property type="term" value="F:efflux transmembrane transporter activity"/>
    <property type="evidence" value="ECO:0007669"/>
    <property type="project" value="TreeGrafter"/>
</dbReference>
<evidence type="ECO:0000313" key="11">
    <source>
        <dbReference type="Proteomes" id="UP000077826"/>
    </source>
</evidence>
<evidence type="ECO:0000313" key="8">
    <source>
        <dbReference type="EMBL" id="MRL35044.1"/>
    </source>
</evidence>
<reference evidence="10" key="2">
    <citation type="submission" date="2019-01" db="EMBL/GenBank/DDBJ databases">
        <authorList>
            <person name="Lista F."/>
            <person name="Anselmo A."/>
        </authorList>
    </citation>
    <scope>NUCLEOTIDE SEQUENCE</scope>
    <source>
        <strain evidence="10">2S</strain>
    </source>
</reference>
<reference evidence="9 11" key="1">
    <citation type="submission" date="2016-04" db="EMBL/GenBank/DDBJ databases">
        <authorList>
            <consortium name="Pathogen Informatics"/>
        </authorList>
    </citation>
    <scope>NUCLEOTIDE SEQUENCE [LARGE SCALE GENOMIC DNA]</scope>
    <source>
        <strain evidence="9">K480</strain>
        <strain evidence="11">k480</strain>
    </source>
</reference>
<reference evidence="8" key="3">
    <citation type="submission" date="2019-10" db="EMBL/GenBank/DDBJ databases">
        <title>Molecular typing, antibiotic resistance determination and virulence profiling for 36 multidrug-resistant clinical Klebsiella pneumoniae isolates using second- and third-generation sequencing.</title>
        <authorList>
            <person name="Shelenkov A."/>
            <person name="Mikhaylova Y."/>
            <person name="Yanushevich Y."/>
            <person name="Samoilov A."/>
            <person name="Petrova L."/>
            <person name="Fomina V."/>
            <person name="Gusarov V."/>
            <person name="Zamyatin M."/>
            <person name="Shagin D."/>
        </authorList>
    </citation>
    <scope>NUCLEOTIDE SEQUENCE [LARGE SCALE GENOMIC DNA]</scope>
    <source>
        <strain evidence="8">CriePir115</strain>
    </source>
</reference>
<dbReference type="Pfam" id="PF25954">
    <property type="entry name" value="Beta-barrel_RND_2"/>
    <property type="match status" value="1"/>
</dbReference>
<feature type="domain" description="Multidrug resistance protein MdtA-like C-terminal permuted SH3" evidence="7">
    <location>
        <begin position="309"/>
        <end position="368"/>
    </location>
</feature>
<keyword evidence="4" id="KW-1133">Transmembrane helix</keyword>
<dbReference type="GO" id="GO:1990281">
    <property type="term" value="C:efflux pump complex"/>
    <property type="evidence" value="ECO:0007669"/>
    <property type="project" value="TreeGrafter"/>
</dbReference>
<accession>A0A483ND65</accession>
<dbReference type="InterPro" id="IPR058792">
    <property type="entry name" value="Beta-barrel_RND_2"/>
</dbReference>
<dbReference type="InterPro" id="IPR058627">
    <property type="entry name" value="MdtA-like_C"/>
</dbReference>
<dbReference type="RefSeq" id="WP_004215687.1">
    <property type="nucleotide sequence ID" value="NZ_BDLF01000004.1"/>
</dbReference>
<evidence type="ECO:0000259" key="6">
    <source>
        <dbReference type="Pfam" id="PF25954"/>
    </source>
</evidence>
<dbReference type="Gene3D" id="2.40.50.100">
    <property type="match status" value="1"/>
</dbReference>
<dbReference type="AlphaFoldDB" id="A0A483ND65"/>
<dbReference type="PANTHER" id="PTHR30469">
    <property type="entry name" value="MULTIDRUG RESISTANCE PROTEIN MDTA"/>
    <property type="match status" value="1"/>
</dbReference>
<dbReference type="PANTHER" id="PTHR30469:SF38">
    <property type="entry name" value="HLYD FAMILY SECRETION PROTEIN"/>
    <property type="match status" value="1"/>
</dbReference>
<dbReference type="EMBL" id="WJWF01000004">
    <property type="protein sequence ID" value="MRL35044.1"/>
    <property type="molecule type" value="Genomic_DNA"/>
</dbReference>
<evidence type="ECO:0000256" key="2">
    <source>
        <dbReference type="ARBA" id="ARBA00009477"/>
    </source>
</evidence>
<dbReference type="Gene3D" id="1.10.287.470">
    <property type="entry name" value="Helix hairpin bin"/>
    <property type="match status" value="1"/>
</dbReference>
<feature type="transmembrane region" description="Helical" evidence="4">
    <location>
        <begin position="21"/>
        <end position="41"/>
    </location>
</feature>
<proteinExistence type="inferred from homology"/>
<evidence type="ECO:0000256" key="1">
    <source>
        <dbReference type="ARBA" id="ARBA00004196"/>
    </source>
</evidence>
<dbReference type="InterPro" id="IPR058625">
    <property type="entry name" value="MdtA-like_BSH"/>
</dbReference>
<protein>
    <submittedName>
        <fullName evidence="10">Efflux RND transporter periplasmic adaptor subunit</fullName>
    </submittedName>
    <submittedName>
        <fullName evidence="9">RND family efflux transporter MFP subunit</fullName>
    </submittedName>
</protein>
<dbReference type="Gene3D" id="2.40.420.20">
    <property type="match status" value="1"/>
</dbReference>
<dbReference type="EMBL" id="FLDK01000002">
    <property type="protein sequence ID" value="SBG95751.1"/>
    <property type="molecule type" value="Genomic_DNA"/>
</dbReference>
<evidence type="ECO:0000313" key="9">
    <source>
        <dbReference type="EMBL" id="SBG95751.1"/>
    </source>
</evidence>
<evidence type="ECO:0000256" key="4">
    <source>
        <dbReference type="SAM" id="Phobius"/>
    </source>
</evidence>